<keyword evidence="4 6" id="KW-0418">Kinase</keyword>
<protein>
    <submittedName>
        <fullName evidence="6">Homoserine kinase</fullName>
    </submittedName>
</protein>
<evidence type="ECO:0000256" key="2">
    <source>
        <dbReference type="ARBA" id="ARBA00022679"/>
    </source>
</evidence>
<dbReference type="EMBL" id="JAAZSR010000042">
    <property type="protein sequence ID" value="NKX49839.1"/>
    <property type="molecule type" value="Genomic_DNA"/>
</dbReference>
<evidence type="ECO:0000256" key="5">
    <source>
        <dbReference type="ARBA" id="ARBA00022840"/>
    </source>
</evidence>
<keyword evidence="2" id="KW-0808">Transferase</keyword>
<keyword evidence="3" id="KW-0547">Nucleotide-binding</keyword>
<feature type="non-terminal residue" evidence="6">
    <location>
        <position position="62"/>
    </location>
</feature>
<evidence type="ECO:0000256" key="3">
    <source>
        <dbReference type="ARBA" id="ARBA00022741"/>
    </source>
</evidence>
<name>A0ABX1JKK6_9MICC</name>
<comment type="caution">
    <text evidence="6">The sequence shown here is derived from an EMBL/GenBank/DDBJ whole genome shotgun (WGS) entry which is preliminary data.</text>
</comment>
<organism evidence="6 7">
    <name type="scientific">Arthrobacter deserti</name>
    <dbReference type="NCBI Taxonomy" id="1742687"/>
    <lineage>
        <taxon>Bacteria</taxon>
        <taxon>Bacillati</taxon>
        <taxon>Actinomycetota</taxon>
        <taxon>Actinomycetes</taxon>
        <taxon>Micrococcales</taxon>
        <taxon>Micrococcaceae</taxon>
        <taxon>Arthrobacter</taxon>
    </lineage>
</organism>
<accession>A0ABX1JKK6</accession>
<proteinExistence type="predicted"/>
<dbReference type="Proteomes" id="UP000523795">
    <property type="component" value="Unassembled WGS sequence"/>
</dbReference>
<evidence type="ECO:0000256" key="1">
    <source>
        <dbReference type="ARBA" id="ARBA00022605"/>
    </source>
</evidence>
<dbReference type="Gene3D" id="3.30.230.10">
    <property type="match status" value="1"/>
</dbReference>
<evidence type="ECO:0000313" key="7">
    <source>
        <dbReference type="Proteomes" id="UP000523795"/>
    </source>
</evidence>
<dbReference type="SUPFAM" id="SSF54211">
    <property type="entry name" value="Ribosomal protein S5 domain 2-like"/>
    <property type="match status" value="1"/>
</dbReference>
<gene>
    <name evidence="6" type="ORF">HER39_04480</name>
</gene>
<dbReference type="InterPro" id="IPR020568">
    <property type="entry name" value="Ribosomal_Su5_D2-typ_SF"/>
</dbReference>
<evidence type="ECO:0000256" key="4">
    <source>
        <dbReference type="ARBA" id="ARBA00022777"/>
    </source>
</evidence>
<keyword evidence="1" id="KW-0028">Amino-acid biosynthesis</keyword>
<keyword evidence="7" id="KW-1185">Reference proteome</keyword>
<dbReference type="InterPro" id="IPR014721">
    <property type="entry name" value="Ribsml_uS5_D2-typ_fold_subgr"/>
</dbReference>
<dbReference type="PANTHER" id="PTHR20861">
    <property type="entry name" value="HOMOSERINE/4-DIPHOSPHOCYTIDYL-2-C-METHYL-D-ERYTHRITOL KINASE"/>
    <property type="match status" value="1"/>
</dbReference>
<dbReference type="GO" id="GO:0016301">
    <property type="term" value="F:kinase activity"/>
    <property type="evidence" value="ECO:0007669"/>
    <property type="project" value="UniProtKB-KW"/>
</dbReference>
<evidence type="ECO:0000313" key="6">
    <source>
        <dbReference type="EMBL" id="NKX49839.1"/>
    </source>
</evidence>
<sequence>MRILERTVVKAGQRVSVRVPATSANLGPGFDSLGLAVGLYDTVTVETTEDGIFRARVTGEGA</sequence>
<keyword evidence="5" id="KW-0067">ATP-binding</keyword>
<dbReference type="PANTHER" id="PTHR20861:SF1">
    <property type="entry name" value="HOMOSERINE KINASE"/>
    <property type="match status" value="1"/>
</dbReference>
<reference evidence="6 7" key="1">
    <citation type="submission" date="2020-04" db="EMBL/GenBank/DDBJ databases">
        <authorList>
            <person name="Liu S."/>
        </authorList>
    </citation>
    <scope>NUCLEOTIDE SEQUENCE [LARGE SCALE GENOMIC DNA]</scope>
    <source>
        <strain evidence="6 7">CGMCC 1.15091</strain>
    </source>
</reference>